<organism evidence="3 4">
    <name type="scientific">Strongylus vulgaris</name>
    <name type="common">Blood worm</name>
    <dbReference type="NCBI Taxonomy" id="40348"/>
    <lineage>
        <taxon>Eukaryota</taxon>
        <taxon>Metazoa</taxon>
        <taxon>Ecdysozoa</taxon>
        <taxon>Nematoda</taxon>
        <taxon>Chromadorea</taxon>
        <taxon>Rhabditida</taxon>
        <taxon>Rhabditina</taxon>
        <taxon>Rhabditomorpha</taxon>
        <taxon>Strongyloidea</taxon>
        <taxon>Strongylidae</taxon>
        <taxon>Strongylus</taxon>
    </lineage>
</organism>
<dbReference type="EMBL" id="UYYB01101864">
    <property type="protein sequence ID" value="VDM78409.1"/>
    <property type="molecule type" value="Genomic_DNA"/>
</dbReference>
<gene>
    <name evidence="3" type="ORF">SVUK_LOCUS13407</name>
</gene>
<evidence type="ECO:0000313" key="3">
    <source>
        <dbReference type="EMBL" id="VDM78409.1"/>
    </source>
</evidence>
<keyword evidence="1" id="KW-0175">Coiled coil</keyword>
<keyword evidence="4" id="KW-1185">Reference proteome</keyword>
<feature type="region of interest" description="Disordered" evidence="2">
    <location>
        <begin position="41"/>
        <end position="95"/>
    </location>
</feature>
<evidence type="ECO:0000256" key="2">
    <source>
        <dbReference type="SAM" id="MobiDB-lite"/>
    </source>
</evidence>
<dbReference type="OrthoDB" id="10033734at2759"/>
<proteinExistence type="predicted"/>
<evidence type="ECO:0000313" key="4">
    <source>
        <dbReference type="Proteomes" id="UP000270094"/>
    </source>
</evidence>
<accession>A0A3P7JEF1</accession>
<reference evidence="3 4" key="1">
    <citation type="submission" date="2018-11" db="EMBL/GenBank/DDBJ databases">
        <authorList>
            <consortium name="Pathogen Informatics"/>
        </authorList>
    </citation>
    <scope>NUCLEOTIDE SEQUENCE [LARGE SCALE GENOMIC DNA]</scope>
</reference>
<dbReference type="Proteomes" id="UP000270094">
    <property type="component" value="Unassembled WGS sequence"/>
</dbReference>
<dbReference type="AlphaFoldDB" id="A0A3P7JEF1"/>
<feature type="non-terminal residue" evidence="3">
    <location>
        <position position="141"/>
    </location>
</feature>
<feature type="coiled-coil region" evidence="1">
    <location>
        <begin position="109"/>
        <end position="136"/>
    </location>
</feature>
<protein>
    <submittedName>
        <fullName evidence="3">Uncharacterized protein</fullName>
    </submittedName>
</protein>
<sequence length="141" mass="16572">MEMFEEKQLMAVQSMLRQDILEEKRRIARLCWKLRQNKVENSEHVEIPEERPGSDIRKVKEEDSEESKVDNSEHVEIPEERPGSDIRKVKEEDSEEVWRERCVLEEAARAALIAEIVRLRNDCALLRAKIEQAGQTQLFVS</sequence>
<evidence type="ECO:0000256" key="1">
    <source>
        <dbReference type="SAM" id="Coils"/>
    </source>
</evidence>
<name>A0A3P7JEF1_STRVU</name>